<evidence type="ECO:0000313" key="3">
    <source>
        <dbReference type="Proteomes" id="UP000789833"/>
    </source>
</evidence>
<proteinExistence type="predicted"/>
<keyword evidence="3" id="KW-1185">Reference proteome</keyword>
<name>A0ABM8YSM9_9BACI</name>
<gene>
    <name evidence="2" type="ORF">BACCIP111883_03804</name>
</gene>
<protein>
    <recommendedName>
        <fullName evidence="4">YgaB-like protein</fullName>
    </recommendedName>
</protein>
<organism evidence="2 3">
    <name type="scientific">Sutcliffiella rhizosphaerae</name>
    <dbReference type="NCBI Taxonomy" id="2880967"/>
    <lineage>
        <taxon>Bacteria</taxon>
        <taxon>Bacillati</taxon>
        <taxon>Bacillota</taxon>
        <taxon>Bacilli</taxon>
        <taxon>Bacillales</taxon>
        <taxon>Bacillaceae</taxon>
        <taxon>Sutcliffiella</taxon>
    </lineage>
</organism>
<dbReference type="EMBL" id="CAKJTJ010000032">
    <property type="protein sequence ID" value="CAG9623009.1"/>
    <property type="molecule type" value="Genomic_DNA"/>
</dbReference>
<evidence type="ECO:0000313" key="2">
    <source>
        <dbReference type="EMBL" id="CAG9623009.1"/>
    </source>
</evidence>
<dbReference type="InterPro" id="IPR025572">
    <property type="entry name" value="YgaB"/>
</dbReference>
<keyword evidence="1" id="KW-0175">Coiled coil</keyword>
<evidence type="ECO:0008006" key="4">
    <source>
        <dbReference type="Google" id="ProtNLM"/>
    </source>
</evidence>
<comment type="caution">
    <text evidence="2">The sequence shown here is derived from an EMBL/GenBank/DDBJ whole genome shotgun (WGS) entry which is preliminary data.</text>
</comment>
<feature type="coiled-coil region" evidence="1">
    <location>
        <begin position="23"/>
        <end position="71"/>
    </location>
</feature>
<dbReference type="Pfam" id="PF14182">
    <property type="entry name" value="YgaB"/>
    <property type="match status" value="1"/>
</dbReference>
<accession>A0ABM8YSM9</accession>
<evidence type="ECO:0000256" key="1">
    <source>
        <dbReference type="SAM" id="Coils"/>
    </source>
</evidence>
<dbReference type="Proteomes" id="UP000789833">
    <property type="component" value="Unassembled WGS sequence"/>
</dbReference>
<reference evidence="2 3" key="1">
    <citation type="submission" date="2021-10" db="EMBL/GenBank/DDBJ databases">
        <authorList>
            <person name="Criscuolo A."/>
        </authorList>
    </citation>
    <scope>NUCLEOTIDE SEQUENCE [LARGE SCALE GENOMIC DNA]</scope>
    <source>
        <strain evidence="3">CIP 111883</strain>
    </source>
</reference>
<sequence length="82" mass="9775">MILNNFDVAVAKQLETMDKLLGIQVEIERCQQLQTQLKEEMEQIQTLKEQIEKMKKELKEVQDIFEAQTEDAIRSYQKMESR</sequence>